<dbReference type="GO" id="GO:0006683">
    <property type="term" value="P:galactosylceramide catabolic process"/>
    <property type="evidence" value="ECO:0007669"/>
    <property type="project" value="InterPro"/>
</dbReference>
<evidence type="ECO:0000256" key="2">
    <source>
        <dbReference type="ARBA" id="ARBA00012657"/>
    </source>
</evidence>
<evidence type="ECO:0000256" key="6">
    <source>
        <dbReference type="SAM" id="SignalP"/>
    </source>
</evidence>
<evidence type="ECO:0000256" key="3">
    <source>
        <dbReference type="ARBA" id="ARBA00022919"/>
    </source>
</evidence>
<dbReference type="GO" id="GO:0016020">
    <property type="term" value="C:membrane"/>
    <property type="evidence" value="ECO:0007669"/>
    <property type="project" value="GOC"/>
</dbReference>
<dbReference type="Gene3D" id="3.20.20.80">
    <property type="entry name" value="Glycosidases"/>
    <property type="match status" value="1"/>
</dbReference>
<dbReference type="OrthoDB" id="9806701at2"/>
<dbReference type="AlphaFoldDB" id="A0A2T0SQU6"/>
<dbReference type="InterPro" id="IPR017853">
    <property type="entry name" value="GH"/>
</dbReference>
<evidence type="ECO:0000256" key="1">
    <source>
        <dbReference type="ARBA" id="ARBA00005637"/>
    </source>
</evidence>
<dbReference type="InterPro" id="IPR049161">
    <property type="entry name" value="GH59_cat"/>
</dbReference>
<evidence type="ECO:0000259" key="7">
    <source>
        <dbReference type="SMART" id="SM00458"/>
    </source>
</evidence>
<dbReference type="EC" id="3.2.1.46" evidence="2"/>
<dbReference type="InterPro" id="IPR013785">
    <property type="entry name" value="Aldolase_TIM"/>
</dbReference>
<dbReference type="Proteomes" id="UP000239494">
    <property type="component" value="Unassembled WGS sequence"/>
</dbReference>
<evidence type="ECO:0000313" key="9">
    <source>
        <dbReference type="Proteomes" id="UP000239494"/>
    </source>
</evidence>
<dbReference type="PANTHER" id="PTHR15172:SF1">
    <property type="entry name" value="GALACTOCEREBROSIDASE"/>
    <property type="match status" value="1"/>
</dbReference>
<dbReference type="CDD" id="cd23418">
    <property type="entry name" value="beta-trefoil_Ricin_XLN-like"/>
    <property type="match status" value="2"/>
</dbReference>
<dbReference type="SUPFAM" id="SSF51445">
    <property type="entry name" value="(Trans)glycosidases"/>
    <property type="match status" value="1"/>
</dbReference>
<reference evidence="8 9" key="1">
    <citation type="submission" date="2018-03" db="EMBL/GenBank/DDBJ databases">
        <title>Genomic Encyclopedia of Archaeal and Bacterial Type Strains, Phase II (KMG-II): from individual species to whole genera.</title>
        <authorList>
            <person name="Goeker M."/>
        </authorList>
    </citation>
    <scope>NUCLEOTIDE SEQUENCE [LARGE SCALE GENOMIC DNA]</scope>
    <source>
        <strain evidence="8 9">DSM 44720</strain>
    </source>
</reference>
<keyword evidence="9" id="KW-1185">Reference proteome</keyword>
<dbReference type="InterPro" id="IPR049162">
    <property type="entry name" value="GH59_C"/>
</dbReference>
<dbReference type="SMART" id="SM00458">
    <property type="entry name" value="RICIN"/>
    <property type="match status" value="2"/>
</dbReference>
<sequence>MHTAVRLVNARKFTCLVLGILLAGSAITVSAGGTAEAATTAVAVNGASTGRTFDGIGAISGGGGNSRLLVDYPPTQRAQILDYLFKPNYGAAVQLLKLEIGGDANSTDGAEPSHQHVRGEIDCNVGYEFWLGAEAVARNPAIKLVALPWAAPGWIGGGNFWSQDMIDYDISWLDCARSHGLTISYLGGWNERGRDLTWYKNLRSALNSHGYGSVQIVGDDTGWDTADDMLRDSQFNAAVGVVGSHYPCGYLSDATSCGSSANAVATGKPLWASEFGSQDFNTGSAPYIRTITRGYLDGQMTGFMNWPLVAALYSTLPYSTVALATANTPWSGAYQVGKSLWANAQVAQFTQPGWKFLTGTASGYLGGNRANGSYISLKSTNGTDYSTVYETTGATAAQTVDVTVSGGLKTGTAHVWSTDLGSSNTADHFVKQADVTPSSGTYSLTLQPNRIYTVTTTTGQAKGTATSPAAGSLGLPYSDDFESYAVRKEAKYFSDMQGSFEVRVCAAGRAGRCLQQVAPVKPIEWQDDSDAYSLVGDPSWADYTVSVDVDLQQAGTVTLLGRANTQNRPQGKQAAYQLRVADTGAWSIAKNSSGGVLTTLASGTRSALGLNSWHNLKLGFSGNRITATADGATLGAVTDNSFTAGLVGVGVVGYQTNLFDNLSVTPNPPGDFGGYLKGVESGICVDVPAASHTNGTAVALWDCNGGGNQSWTATPAKQLTVYGDKCLDAGGTADGTAVRIDACTGSTAQQWTVNADGSVVGVGSGKCLDATGHGTANGTALVIWGCTGGPNQKWARTDTTGFLKGQESGRCVDVPAFEQTNGTRPALWDCNGGGNQTWTSTATNQLKVYDAKCLEAAGGGTADGTAVQINDCTGSTAQQWRVGSGGTVVGVGSGKCLDATGHGTANGTLFAISTCTGAGNQKFSRS</sequence>
<feature type="chain" id="PRO_5039011293" description="galactosylceramidase" evidence="6">
    <location>
        <begin position="32"/>
        <end position="926"/>
    </location>
</feature>
<dbReference type="Pfam" id="PF21708">
    <property type="entry name" value="Glyco_hydro_59_C"/>
    <property type="match status" value="1"/>
</dbReference>
<feature type="domain" description="Ricin B lectin" evidence="7">
    <location>
        <begin position="798"/>
        <end position="926"/>
    </location>
</feature>
<dbReference type="InterPro" id="IPR035992">
    <property type="entry name" value="Ricin_B-like_lectins"/>
</dbReference>
<dbReference type="GO" id="GO:0005764">
    <property type="term" value="C:lysosome"/>
    <property type="evidence" value="ECO:0007669"/>
    <property type="project" value="TreeGrafter"/>
</dbReference>
<evidence type="ECO:0000256" key="4">
    <source>
        <dbReference type="ARBA" id="ARBA00022963"/>
    </source>
</evidence>
<keyword evidence="4" id="KW-0442">Lipid degradation</keyword>
<keyword evidence="8" id="KW-0378">Hydrolase</keyword>
<dbReference type="Pfam" id="PF00652">
    <property type="entry name" value="Ricin_B_lectin"/>
    <property type="match status" value="2"/>
</dbReference>
<dbReference type="InterPro" id="IPR000772">
    <property type="entry name" value="Ricin_B_lectin"/>
</dbReference>
<evidence type="ECO:0000256" key="5">
    <source>
        <dbReference type="ARBA" id="ARBA00033098"/>
    </source>
</evidence>
<dbReference type="PROSITE" id="PS50231">
    <property type="entry name" value="RICIN_B_LECTIN"/>
    <property type="match status" value="2"/>
</dbReference>
<dbReference type="InterPro" id="IPR001286">
    <property type="entry name" value="Glyco_hydro_59"/>
</dbReference>
<keyword evidence="4" id="KW-0443">Lipid metabolism</keyword>
<comment type="caution">
    <text evidence="8">The sequence shown here is derived from an EMBL/GenBank/DDBJ whole genome shotgun (WGS) entry which is preliminary data.</text>
</comment>
<accession>A0A2T0SQU6</accession>
<comment type="similarity">
    <text evidence="1">Belongs to the glycosyl hydrolase 59 family.</text>
</comment>
<dbReference type="Pfam" id="PF02057">
    <property type="entry name" value="Glyco_hydro_59"/>
    <property type="match status" value="1"/>
</dbReference>
<protein>
    <recommendedName>
        <fullName evidence="2">galactosylceramidase</fullName>
        <ecNumber evidence="2">3.2.1.46</ecNumber>
    </recommendedName>
    <alternativeName>
        <fullName evidence="5">Galactosylceramidase</fullName>
    </alternativeName>
</protein>
<keyword evidence="6" id="KW-0732">Signal</keyword>
<dbReference type="PANTHER" id="PTHR15172">
    <property type="entry name" value="GALACTOCEREBROSIDASE"/>
    <property type="match status" value="1"/>
</dbReference>
<feature type="domain" description="Ricin B lectin" evidence="7">
    <location>
        <begin position="672"/>
        <end position="797"/>
    </location>
</feature>
<dbReference type="SUPFAM" id="SSF50370">
    <property type="entry name" value="Ricin B-like lectins"/>
    <property type="match status" value="2"/>
</dbReference>
<keyword evidence="3" id="KW-0746">Sphingolipid metabolism</keyword>
<name>A0A2T0SQU6_9PSEU</name>
<feature type="signal peptide" evidence="6">
    <location>
        <begin position="1"/>
        <end position="31"/>
    </location>
</feature>
<gene>
    <name evidence="8" type="ORF">CLV43_113206</name>
</gene>
<dbReference type="Gene3D" id="2.80.10.50">
    <property type="match status" value="2"/>
</dbReference>
<dbReference type="Gene3D" id="2.60.120.560">
    <property type="entry name" value="Exo-inulinase, domain 1"/>
    <property type="match status" value="1"/>
</dbReference>
<organism evidence="8 9">
    <name type="scientific">Umezawaea tangerina</name>
    <dbReference type="NCBI Taxonomy" id="84725"/>
    <lineage>
        <taxon>Bacteria</taxon>
        <taxon>Bacillati</taxon>
        <taxon>Actinomycetota</taxon>
        <taxon>Actinomycetes</taxon>
        <taxon>Pseudonocardiales</taxon>
        <taxon>Pseudonocardiaceae</taxon>
        <taxon>Umezawaea</taxon>
    </lineage>
</organism>
<proteinExistence type="inferred from homology"/>
<evidence type="ECO:0000313" key="8">
    <source>
        <dbReference type="EMBL" id="PRY35779.1"/>
    </source>
</evidence>
<dbReference type="Gene3D" id="3.20.20.70">
    <property type="entry name" value="Aldolase class I"/>
    <property type="match status" value="1"/>
</dbReference>
<dbReference type="GO" id="GO:0004336">
    <property type="term" value="F:galactosylceramidase activity"/>
    <property type="evidence" value="ECO:0007669"/>
    <property type="project" value="UniProtKB-EC"/>
</dbReference>
<dbReference type="EMBL" id="PVTF01000013">
    <property type="protein sequence ID" value="PRY35779.1"/>
    <property type="molecule type" value="Genomic_DNA"/>
</dbReference>